<dbReference type="PANTHER" id="PTHR34220:SF7">
    <property type="entry name" value="SENSOR HISTIDINE KINASE YPDA"/>
    <property type="match status" value="1"/>
</dbReference>
<dbReference type="GO" id="GO:0016020">
    <property type="term" value="C:membrane"/>
    <property type="evidence" value="ECO:0007669"/>
    <property type="project" value="InterPro"/>
</dbReference>
<dbReference type="Proteomes" id="UP000007463">
    <property type="component" value="Chromosome"/>
</dbReference>
<proteinExistence type="predicted"/>
<feature type="transmembrane region" description="Helical" evidence="1">
    <location>
        <begin position="733"/>
        <end position="755"/>
    </location>
</feature>
<keyword evidence="1" id="KW-0472">Membrane</keyword>
<dbReference type="OrthoDB" id="9809670at2"/>
<feature type="domain" description="Signal transduction histidine kinase internal region" evidence="2">
    <location>
        <begin position="776"/>
        <end position="853"/>
    </location>
</feature>
<accession>F2IAZ2</accession>
<keyword evidence="3" id="KW-0418">Kinase</keyword>
<reference evidence="4" key="2">
    <citation type="submission" date="2011-02" db="EMBL/GenBank/DDBJ databases">
        <title>The complete genome of Fluviicola taffensis DSM 16823.</title>
        <authorList>
            <consortium name="US DOE Joint Genome Institute (JGI-PGF)"/>
            <person name="Lucas S."/>
            <person name="Copeland A."/>
            <person name="Lapidus A."/>
            <person name="Bruce D."/>
            <person name="Goodwin L."/>
            <person name="Pitluck S."/>
            <person name="Kyrpides N."/>
            <person name="Mavromatis K."/>
            <person name="Ivanova N."/>
            <person name="Mikhailova N."/>
            <person name="Pagani I."/>
            <person name="Chertkov O."/>
            <person name="Detter J.C."/>
            <person name="Han C."/>
            <person name="Tapia R."/>
            <person name="Land M."/>
            <person name="Hauser L."/>
            <person name="Markowitz V."/>
            <person name="Cheng J.-F."/>
            <person name="Hugenholtz P."/>
            <person name="Woyke T."/>
            <person name="Wu D."/>
            <person name="Tindall B."/>
            <person name="Pomrenke H.G."/>
            <person name="Brambilla E."/>
            <person name="Klenk H.-P."/>
            <person name="Eisen J.A."/>
        </authorList>
    </citation>
    <scope>NUCLEOTIDE SEQUENCE [LARGE SCALE GENOMIC DNA]</scope>
    <source>
        <strain evidence="4">DSM 16823 / RW262 / RW262</strain>
    </source>
</reference>
<keyword evidence="1" id="KW-1133">Transmembrane helix</keyword>
<sequence length="985" mass="112121" precursor="true">MFQAIHRFSLCFIFLQIFSNELSAQELLFSSLNNEIQLPSQECYQIIQDKKGYIWFSTDNGLCRYGGNKLEVFDKRNGLPEENVYAIFEDKSGKIWFATSKNRILYYENGKLKEALFNKQYQAFGTGVLKNSIPAALDMNDPEHSMISNSYYSIEINQKKNRVSLIKRAADVEIVYRLKKRKGHPYLSIRGIDWGENWKEVVVLLENETHQKKFSLPELNKKVFHWLTPASLVGNTDFIGIHNQLIRVDSELNHTMQAFPDRILSLYVDKSNGLWVGVLNHGVYYYPDVNTMQLGHHSLRNYSVSGICEDHERGIWCTTLEKGIQYSRNKSLLAFTATEGLGRSVSLLKYLDGNLYASSTGNQLFLKTLSGRQFTSYSLPFGKEVFFSDILTYKGHWVLSSKETMIETDKTFGSAKIIHYSISTAAAYQLVKYRNSLYGVMGTFIYELKDPEMQIELIANYLPFKIKSVLTHGKGQLLLGGDQGVFKYNLNTGKHARINGIPEKVTSLLKSRTGRIWVITADDDIYWIDGTKVTSAGKQLNLKGGNLYDITEDQYGTIWVASNEGLYRFSKQGTNYKSSLYTVHSGLPSNEVYKVAADKEKIWFSTFEGLFSLPLNTEPKNGVGPSIHLQKMTVNNRPWKRSRLIKLGYNQNDLHFVFDILTFKNGVLNKLIYVLNDGGENKTMEVNSNEVFLENLSPGSYKLAVYGINNDGVKSASPEVFNIVIAAPFWQTAWFISIAVLLFAFGIGLLIRWIVGNVRKAEEAKTLVNKMMAEYQITALQAQMNPHFIFNAINTIQGYILGKNEAEAYGYLAKFSKLIRMVLHNSQMKVLRLERELEVLHLYIELEQLRFDNCFDYELQIVEGTEITDFNIPGMLLQPYIENAIWHGIVNLENSRRGKLTLSINHADERLLLTITDNGVGREKAQSFRSNTHHKSVGMELTGERLEVMNRLHGDNIASVKVIDLFDEEGTPSGTRVEISIPVNI</sequence>
<dbReference type="Pfam" id="PF07494">
    <property type="entry name" value="Reg_prop"/>
    <property type="match status" value="2"/>
</dbReference>
<dbReference type="PANTHER" id="PTHR34220">
    <property type="entry name" value="SENSOR HISTIDINE KINASE YPDA"/>
    <property type="match status" value="1"/>
</dbReference>
<dbReference type="SUPFAM" id="SSF63829">
    <property type="entry name" value="Calcium-dependent phosphotriesterase"/>
    <property type="match status" value="2"/>
</dbReference>
<dbReference type="Gene3D" id="3.30.565.10">
    <property type="entry name" value="Histidine kinase-like ATPase, C-terminal domain"/>
    <property type="match status" value="1"/>
</dbReference>
<dbReference type="InterPro" id="IPR011110">
    <property type="entry name" value="Reg_prop"/>
</dbReference>
<keyword evidence="1" id="KW-0812">Transmembrane</keyword>
<dbReference type="SUPFAM" id="SSF55874">
    <property type="entry name" value="ATPase domain of HSP90 chaperone/DNA topoisomerase II/histidine kinase"/>
    <property type="match status" value="1"/>
</dbReference>
<dbReference type="AlphaFoldDB" id="F2IAZ2"/>
<reference evidence="3 4" key="1">
    <citation type="journal article" date="2011" name="Stand. Genomic Sci.">
        <title>Complete genome sequence of the gliding freshwater bacterium Fluviicola taffensis type strain (RW262).</title>
        <authorList>
            <person name="Woyke T."/>
            <person name="Chertkov O."/>
            <person name="Lapidus A."/>
            <person name="Nolan M."/>
            <person name="Lucas S."/>
            <person name="Del Rio T.G."/>
            <person name="Tice H."/>
            <person name="Cheng J.F."/>
            <person name="Tapia R."/>
            <person name="Han C."/>
            <person name="Goodwin L."/>
            <person name="Pitluck S."/>
            <person name="Liolios K."/>
            <person name="Pagani I."/>
            <person name="Ivanova N."/>
            <person name="Huntemann M."/>
            <person name="Mavromatis K."/>
            <person name="Mikhailova N."/>
            <person name="Pati A."/>
            <person name="Chen A."/>
            <person name="Palaniappan K."/>
            <person name="Land M."/>
            <person name="Hauser L."/>
            <person name="Brambilla E.M."/>
            <person name="Rohde M."/>
            <person name="Mwirichia R."/>
            <person name="Sikorski J."/>
            <person name="Tindall B.J."/>
            <person name="Goker M."/>
            <person name="Bristow J."/>
            <person name="Eisen J.A."/>
            <person name="Markowitz V."/>
            <person name="Hugenholtz P."/>
            <person name="Klenk H.P."/>
            <person name="Kyrpides N.C."/>
        </authorList>
    </citation>
    <scope>NUCLEOTIDE SEQUENCE [LARGE SCALE GENOMIC DNA]</scope>
    <source>
        <strain evidence="4">DSM 16823 / RW262 / RW262</strain>
    </source>
</reference>
<dbReference type="Gene3D" id="2.60.40.10">
    <property type="entry name" value="Immunoglobulins"/>
    <property type="match status" value="1"/>
</dbReference>
<dbReference type="eggNOG" id="COG2972">
    <property type="taxonomic scope" value="Bacteria"/>
</dbReference>
<dbReference type="STRING" id="755732.Fluta_3344"/>
<dbReference type="Gene3D" id="2.130.10.10">
    <property type="entry name" value="YVTN repeat-like/Quinoprotein amine dehydrogenase"/>
    <property type="match status" value="3"/>
</dbReference>
<evidence type="ECO:0000256" key="1">
    <source>
        <dbReference type="SAM" id="Phobius"/>
    </source>
</evidence>
<dbReference type="InterPro" id="IPR050640">
    <property type="entry name" value="Bact_2-comp_sensor_kinase"/>
</dbReference>
<dbReference type="InterPro" id="IPR015943">
    <property type="entry name" value="WD40/YVTN_repeat-like_dom_sf"/>
</dbReference>
<keyword evidence="4" id="KW-1185">Reference proteome</keyword>
<name>F2IAZ2_FLUTR</name>
<dbReference type="Pfam" id="PF06580">
    <property type="entry name" value="His_kinase"/>
    <property type="match status" value="1"/>
</dbReference>
<dbReference type="eggNOG" id="COG3292">
    <property type="taxonomic scope" value="Bacteria"/>
</dbReference>
<dbReference type="InterPro" id="IPR013783">
    <property type="entry name" value="Ig-like_fold"/>
</dbReference>
<dbReference type="InterPro" id="IPR010559">
    <property type="entry name" value="Sig_transdc_His_kin_internal"/>
</dbReference>
<protein>
    <submittedName>
        <fullName evidence="3">Signal transduction histidine kinase, LytS</fullName>
    </submittedName>
</protein>
<dbReference type="InterPro" id="IPR036890">
    <property type="entry name" value="HATPase_C_sf"/>
</dbReference>
<evidence type="ECO:0000313" key="4">
    <source>
        <dbReference type="Proteomes" id="UP000007463"/>
    </source>
</evidence>
<dbReference type="KEGG" id="fte:Fluta_3344"/>
<dbReference type="GO" id="GO:0000155">
    <property type="term" value="F:phosphorelay sensor kinase activity"/>
    <property type="evidence" value="ECO:0007669"/>
    <property type="project" value="InterPro"/>
</dbReference>
<dbReference type="RefSeq" id="WP_013688083.1">
    <property type="nucleotide sequence ID" value="NC_015321.1"/>
</dbReference>
<dbReference type="EMBL" id="CP002542">
    <property type="protein sequence ID" value="AEA45316.1"/>
    <property type="molecule type" value="Genomic_DNA"/>
</dbReference>
<evidence type="ECO:0000313" key="3">
    <source>
        <dbReference type="EMBL" id="AEA45316.1"/>
    </source>
</evidence>
<organism evidence="3 4">
    <name type="scientific">Fluviicola taffensis (strain DSM 16823 / NCIMB 13979 / RW262)</name>
    <dbReference type="NCBI Taxonomy" id="755732"/>
    <lineage>
        <taxon>Bacteria</taxon>
        <taxon>Pseudomonadati</taxon>
        <taxon>Bacteroidota</taxon>
        <taxon>Flavobacteriia</taxon>
        <taxon>Flavobacteriales</taxon>
        <taxon>Crocinitomicaceae</taxon>
        <taxon>Fluviicola</taxon>
    </lineage>
</organism>
<gene>
    <name evidence="3" type="ordered locus">Fluta_3344</name>
</gene>
<keyword evidence="3" id="KW-0808">Transferase</keyword>
<evidence type="ECO:0000259" key="2">
    <source>
        <dbReference type="Pfam" id="PF06580"/>
    </source>
</evidence>
<dbReference type="HOGENOM" id="CLU_000445_28_2_10"/>